<dbReference type="InterPro" id="IPR026444">
    <property type="entry name" value="Secre_tail"/>
</dbReference>
<accession>A0A956NBK3</accession>
<feature type="compositionally biased region" description="Acidic residues" evidence="1">
    <location>
        <begin position="417"/>
        <end position="435"/>
    </location>
</feature>
<organism evidence="2 3">
    <name type="scientific">Eiseniibacteriota bacterium</name>
    <dbReference type="NCBI Taxonomy" id="2212470"/>
    <lineage>
        <taxon>Bacteria</taxon>
        <taxon>Candidatus Eiseniibacteriota</taxon>
    </lineage>
</organism>
<evidence type="ECO:0000256" key="1">
    <source>
        <dbReference type="SAM" id="MobiDB-lite"/>
    </source>
</evidence>
<protein>
    <submittedName>
        <fullName evidence="2">DUF1501 domain-containing protein</fullName>
    </submittedName>
</protein>
<dbReference type="PANTHER" id="PTHR43737:SF1">
    <property type="entry name" value="DUF1501 DOMAIN-CONTAINING PROTEIN"/>
    <property type="match status" value="1"/>
</dbReference>
<name>A0A956NBK3_UNCEI</name>
<dbReference type="NCBIfam" id="TIGR04183">
    <property type="entry name" value="Por_Secre_tail"/>
    <property type="match status" value="1"/>
</dbReference>
<evidence type="ECO:0000313" key="3">
    <source>
        <dbReference type="Proteomes" id="UP000739538"/>
    </source>
</evidence>
<reference evidence="2" key="1">
    <citation type="submission" date="2020-04" db="EMBL/GenBank/DDBJ databases">
        <authorList>
            <person name="Zhang T."/>
        </authorList>
    </citation>
    <scope>NUCLEOTIDE SEQUENCE</scope>
    <source>
        <strain evidence="2">HKST-UBA02</strain>
    </source>
</reference>
<dbReference type="InterPro" id="IPR010869">
    <property type="entry name" value="DUF1501"/>
</dbReference>
<dbReference type="Proteomes" id="UP000739538">
    <property type="component" value="Unassembled WGS sequence"/>
</dbReference>
<gene>
    <name evidence="2" type="ORF">KDA27_02295</name>
</gene>
<dbReference type="AlphaFoldDB" id="A0A956NBK3"/>
<dbReference type="InterPro" id="IPR006311">
    <property type="entry name" value="TAT_signal"/>
</dbReference>
<evidence type="ECO:0000313" key="2">
    <source>
        <dbReference type="EMBL" id="MCA9754605.1"/>
    </source>
</evidence>
<proteinExistence type="predicted"/>
<dbReference type="Pfam" id="PF07394">
    <property type="entry name" value="DUF1501"/>
    <property type="match status" value="1"/>
</dbReference>
<dbReference type="PROSITE" id="PS51318">
    <property type="entry name" value="TAT"/>
    <property type="match status" value="1"/>
</dbReference>
<reference evidence="2" key="2">
    <citation type="journal article" date="2021" name="Microbiome">
        <title>Successional dynamics and alternative stable states in a saline activated sludge microbial community over 9 years.</title>
        <authorList>
            <person name="Wang Y."/>
            <person name="Ye J."/>
            <person name="Ju F."/>
            <person name="Liu L."/>
            <person name="Boyd J.A."/>
            <person name="Deng Y."/>
            <person name="Parks D.H."/>
            <person name="Jiang X."/>
            <person name="Yin X."/>
            <person name="Woodcroft B.J."/>
            <person name="Tyson G.W."/>
            <person name="Hugenholtz P."/>
            <person name="Polz M.F."/>
            <person name="Zhang T."/>
        </authorList>
    </citation>
    <scope>NUCLEOTIDE SEQUENCE</scope>
    <source>
        <strain evidence="2">HKST-UBA02</strain>
    </source>
</reference>
<sequence length="539" mass="57774">MKRRHFLQLGGFALAGGLVRTPWLPTVARAVNGESADRGPILVVLVMQGGNDGLNTVVPYRDSVYYYHRPNLAVPRADVLPLNDDSALHPALAPLMEFWDSGDLAVLRGVGYPNMNLSHFRGTDIVWSASGADRSVPSGWLARWLEGRYVGFPETLPAEPMALQQGFAAALPLQGELGVTGVVVDNPASFQALIGRTFTGEFEDSLGDDPGDDLLRRVREIDAASFAYASAVGSAAETGANRVSYPHGHIGDQLATIARLVDGDLGTPVYLASLGSFDTHAAQPSAHRNLLASFANAVNAFFRDLKAMGRADDVVLLTVSEFGRRVHENASAGTDHGTAAPWFAIGRPVLGGVYGSAPDLETLDPAGNLLVEMDYREVYASFLRTWFGTPRDEVDRVLLGDYGELPIVTSHPSNPSDPEDPGDPEDPDDPGDPGDPEYPGDPGGPSEPLPPHITRVGIQSVSPNPGGRNRTVVFDLPAPAEVRLELFDARGRRLRTFLDASLPAGRHQQASDLGRLAEGLYFLRLVAGGETRTKTVVVR</sequence>
<comment type="caution">
    <text evidence="2">The sequence shown here is derived from an EMBL/GenBank/DDBJ whole genome shotgun (WGS) entry which is preliminary data.</text>
</comment>
<dbReference type="EMBL" id="JAGQHS010000006">
    <property type="protein sequence ID" value="MCA9754605.1"/>
    <property type="molecule type" value="Genomic_DNA"/>
</dbReference>
<dbReference type="PANTHER" id="PTHR43737">
    <property type="entry name" value="BLL7424 PROTEIN"/>
    <property type="match status" value="1"/>
</dbReference>
<feature type="region of interest" description="Disordered" evidence="1">
    <location>
        <begin position="405"/>
        <end position="467"/>
    </location>
</feature>